<evidence type="ECO:0000259" key="3">
    <source>
        <dbReference type="PROSITE" id="PS51480"/>
    </source>
</evidence>
<accession>A0A9W6RMJ0</accession>
<comment type="caution">
    <text evidence="4">The sequence shown here is derived from an EMBL/GenBank/DDBJ whole genome shotgun (WGS) entry which is preliminary data.</text>
</comment>
<organism evidence="4 5">
    <name type="scientific">Actinoallomurus iriomotensis</name>
    <dbReference type="NCBI Taxonomy" id="478107"/>
    <lineage>
        <taxon>Bacteria</taxon>
        <taxon>Bacillati</taxon>
        <taxon>Actinomycetota</taxon>
        <taxon>Actinomycetes</taxon>
        <taxon>Streptosporangiales</taxon>
        <taxon>Thermomonosporaceae</taxon>
        <taxon>Actinoallomurus</taxon>
    </lineage>
</organism>
<evidence type="ECO:0000256" key="2">
    <source>
        <dbReference type="ARBA" id="ARBA00022777"/>
    </source>
</evidence>
<protein>
    <recommendedName>
        <fullName evidence="3">DhaL domain-containing protein</fullName>
    </recommendedName>
</protein>
<dbReference type="PANTHER" id="PTHR28629">
    <property type="entry name" value="TRIOKINASE/FMN CYCLASE"/>
    <property type="match status" value="1"/>
</dbReference>
<proteinExistence type="predicted"/>
<dbReference type="PANTHER" id="PTHR28629:SF4">
    <property type="entry name" value="TRIOKINASE_FMN CYCLASE"/>
    <property type="match status" value="1"/>
</dbReference>
<dbReference type="GO" id="GO:0005829">
    <property type="term" value="C:cytosol"/>
    <property type="evidence" value="ECO:0007669"/>
    <property type="project" value="TreeGrafter"/>
</dbReference>
<dbReference type="InterPro" id="IPR036117">
    <property type="entry name" value="DhaL_dom_sf"/>
</dbReference>
<dbReference type="SUPFAM" id="SSF101473">
    <property type="entry name" value="DhaL-like"/>
    <property type="match status" value="1"/>
</dbReference>
<gene>
    <name evidence="4" type="ORF">Airi01_072380</name>
</gene>
<name>A0A9W6RMJ0_9ACTN</name>
<dbReference type="GO" id="GO:0019563">
    <property type="term" value="P:glycerol catabolic process"/>
    <property type="evidence" value="ECO:0007669"/>
    <property type="project" value="TreeGrafter"/>
</dbReference>
<keyword evidence="1" id="KW-0808">Transferase</keyword>
<reference evidence="4" key="1">
    <citation type="submission" date="2023-03" db="EMBL/GenBank/DDBJ databases">
        <title>Actinoallomurus iriomotensis NBRC 103681.</title>
        <authorList>
            <person name="Ichikawa N."/>
            <person name="Sato H."/>
            <person name="Tonouchi N."/>
        </authorList>
    </citation>
    <scope>NUCLEOTIDE SEQUENCE</scope>
    <source>
        <strain evidence="4">NBRC 103681</strain>
    </source>
</reference>
<keyword evidence="2" id="KW-0418">Kinase</keyword>
<dbReference type="InterPro" id="IPR004007">
    <property type="entry name" value="DhaL_dom"/>
</dbReference>
<dbReference type="EMBL" id="BSTJ01000010">
    <property type="protein sequence ID" value="GLY78971.1"/>
    <property type="molecule type" value="Genomic_DNA"/>
</dbReference>
<sequence>MTTDDTRLTGADARAWLLAYADRVRRDVDELTDLDRRAGDGDFGWNIATALDRARPTLTDIPDTALPPDAFRAASDAHLGAGGTSGPLFGLWFGRLAQGPGEPWSGPALAHAFQSAVQAVCRLGNTDVGQKTMVDAMVPAVKALEAEPLAPAWRGAVARAARAAADGAEATRDMLARRGRASYVGEHARGVVDPGALAVAWFFQAAADTRAAA</sequence>
<feature type="domain" description="DhaL" evidence="3">
    <location>
        <begin position="11"/>
        <end position="208"/>
    </location>
</feature>
<dbReference type="GO" id="GO:0004371">
    <property type="term" value="F:glycerone kinase activity"/>
    <property type="evidence" value="ECO:0007669"/>
    <property type="project" value="InterPro"/>
</dbReference>
<dbReference type="FunFam" id="1.25.40.340:FF:000002">
    <property type="entry name" value="Dihydroxyacetone kinase, L subunit"/>
    <property type="match status" value="1"/>
</dbReference>
<dbReference type="InterPro" id="IPR050861">
    <property type="entry name" value="Dihydroxyacetone_Kinase"/>
</dbReference>
<dbReference type="SMART" id="SM01120">
    <property type="entry name" value="Dak2"/>
    <property type="match status" value="1"/>
</dbReference>
<evidence type="ECO:0000313" key="5">
    <source>
        <dbReference type="Proteomes" id="UP001165135"/>
    </source>
</evidence>
<dbReference type="Proteomes" id="UP001165135">
    <property type="component" value="Unassembled WGS sequence"/>
</dbReference>
<evidence type="ECO:0000256" key="1">
    <source>
        <dbReference type="ARBA" id="ARBA00022679"/>
    </source>
</evidence>
<dbReference type="PROSITE" id="PS51480">
    <property type="entry name" value="DHAL"/>
    <property type="match status" value="1"/>
</dbReference>
<evidence type="ECO:0000313" key="4">
    <source>
        <dbReference type="EMBL" id="GLY78971.1"/>
    </source>
</evidence>
<dbReference type="Gene3D" id="1.25.40.340">
    <property type="match status" value="1"/>
</dbReference>
<dbReference type="RefSeq" id="WP_285629875.1">
    <property type="nucleotide sequence ID" value="NZ_BSTJ01000010.1"/>
</dbReference>
<dbReference type="AlphaFoldDB" id="A0A9W6RMJ0"/>
<dbReference type="Pfam" id="PF02734">
    <property type="entry name" value="Dak2"/>
    <property type="match status" value="1"/>
</dbReference>